<dbReference type="PANTHER" id="PTHR32305:SF15">
    <property type="entry name" value="PROTEIN RHSA-RELATED"/>
    <property type="match status" value="1"/>
</dbReference>
<dbReference type="EMBL" id="FNWQ01000002">
    <property type="protein sequence ID" value="SEH31848.1"/>
    <property type="molecule type" value="Genomic_DNA"/>
</dbReference>
<feature type="domain" description="DUF6443" evidence="2">
    <location>
        <begin position="39"/>
        <end position="147"/>
    </location>
</feature>
<evidence type="ECO:0000313" key="4">
    <source>
        <dbReference type="Proteomes" id="UP000198561"/>
    </source>
</evidence>
<dbReference type="OrthoDB" id="2972467at2"/>
<organism evidence="3 4">
    <name type="scientific">Chryseobacterium culicis</name>
    <dbReference type="NCBI Taxonomy" id="680127"/>
    <lineage>
        <taxon>Bacteria</taxon>
        <taxon>Pseudomonadati</taxon>
        <taxon>Bacteroidota</taxon>
        <taxon>Flavobacteriia</taxon>
        <taxon>Flavobacteriales</taxon>
        <taxon>Weeksellaceae</taxon>
        <taxon>Chryseobacterium group</taxon>
        <taxon>Chryseobacterium</taxon>
    </lineage>
</organism>
<dbReference type="Proteomes" id="UP000198561">
    <property type="component" value="Unassembled WGS sequence"/>
</dbReference>
<dbReference type="Pfam" id="PF20041">
    <property type="entry name" value="DUF6443"/>
    <property type="match status" value="1"/>
</dbReference>
<proteinExistence type="predicted"/>
<dbReference type="InterPro" id="IPR045619">
    <property type="entry name" value="DUF6443"/>
</dbReference>
<protein>
    <submittedName>
        <fullName evidence="3">RHS repeat-associated core domain-containing protein</fullName>
    </submittedName>
</protein>
<reference evidence="3 4" key="1">
    <citation type="submission" date="2016-10" db="EMBL/GenBank/DDBJ databases">
        <authorList>
            <person name="de Groot N.N."/>
        </authorList>
    </citation>
    <scope>NUCLEOTIDE SEQUENCE [LARGE SCALE GENOMIC DNA]</scope>
    <source>
        <strain evidence="3 4">DSM 23031</strain>
    </source>
</reference>
<dbReference type="InterPro" id="IPR022385">
    <property type="entry name" value="Rhs_assc_core"/>
</dbReference>
<evidence type="ECO:0000313" key="3">
    <source>
        <dbReference type="EMBL" id="SEH31848.1"/>
    </source>
</evidence>
<dbReference type="NCBIfam" id="TIGR03696">
    <property type="entry name" value="Rhs_assc_core"/>
    <property type="match status" value="1"/>
</dbReference>
<dbReference type="STRING" id="680127.SAMN05421593_1585"/>
<dbReference type="InterPro" id="IPR050708">
    <property type="entry name" value="T6SS_VgrG/RHS"/>
</dbReference>
<dbReference type="RefSeq" id="WP_089690976.1">
    <property type="nucleotide sequence ID" value="NZ_FNWQ01000002.1"/>
</dbReference>
<name>A0A1H6HCJ8_CHRCI</name>
<sequence>MKKINISISTLFVVGLLHAQITPSITENYIFSKTCLSADCVKNTLTVQYFDGLGRPKQIINALASPTGKDVVTPIEYDQFGRQTKEYLPVPQMGTSNGAIYSGPLGVYPNTYGSEKIYSEKVLENSPLDRIQQQIQVGNDWSTKPVKFEYDANGVNEVYQFTTATTWENGATKSKLSLSPATIYAPGQLYKNSVKDEDGNETIEFKNGRGQVLLVRKVKSYAEHIDTYYVYNEYDQLSFVIPPKAVHQAITDDLLNNLCYQYRYDGKGRLVEKKLPGKDWEFMVYDKADRMILSQDANLRKSFDWIIYKYDVLGRPIYTGIVKSNNTRIGMQNQILGGAIIEGRDNTPLTANGMPYYYTNMHWGLNTLLSVTYYDSYPQQYGFNPPVPSSILGEPVLTDTTTADGRSTKGLPVLSLVKNVEDDSWTKTYTYYDRKGRVIGTHSINHLGGYTHTESKLDFAGLPQQTITRHKRLNSDTERVITETFEYDHQNRLLVHKHQIDGNATEILTQNTYNEISQLSGKKVGGTDLSNPLQNISYAYNIRGWMTKINDPKNLGANLFGYEIKYNKVEGLEVPNTEYPNHKVQPKYNGNIVEVDWKTATDSNGNLRRYGYVYDTLNRLTAGFYQKDSNPSGKEYNELMAYDVNGNILNLVRTQEALPGSATAVVIDNLVYTYTGNKLNNVSDAYLNNTGYPVGGNEISYDSNGNMTSHMDKGISSIQYNYLNLPEKITQNSKVTDYTYRADGVKVKKIFDTKATDYLDGFQYENSTLKFFPTSEGYFNVETGKYVYNYTDHLGNIRLSYAKNGAGTEIIEESNYYPFGLKHEGYNVLLGNSAYKYKYNGKELQESGMYDYGARFYMADIGRWGVVDPLAETSRRWSPYNYAYNNPIRFIDPDGRSNQDIIKVNSQGYVQEIIPQEGPHVVQDMEGNQLNLNDPANDQQQLQMVVDLANTMSTIDLQYDGLRLFTPYSAQQMADNFNQLGIGDIKDTSQYLQSFGEQSYIMTPWMLYMGSLGGSGDSFDFADDMTSVVAGGGNYPAPSPPTGFTTDGTGGLVKFEGTNTLYNVYDAGNFMTGKAFQMIGAPLDVLKNGADIRSRYISRQGADTKSDQGAVTNGFNYNRVGWKK</sequence>
<gene>
    <name evidence="3" type="ORF">SAMN05421593_1585</name>
</gene>
<dbReference type="Gene3D" id="2.180.10.10">
    <property type="entry name" value="RHS repeat-associated core"/>
    <property type="match status" value="1"/>
</dbReference>
<evidence type="ECO:0000256" key="1">
    <source>
        <dbReference type="SAM" id="SignalP"/>
    </source>
</evidence>
<evidence type="ECO:0000259" key="2">
    <source>
        <dbReference type="Pfam" id="PF20041"/>
    </source>
</evidence>
<accession>A0A1H6HCJ8</accession>
<feature type="chain" id="PRO_5011587607" evidence="1">
    <location>
        <begin position="20"/>
        <end position="1124"/>
    </location>
</feature>
<keyword evidence="1" id="KW-0732">Signal</keyword>
<dbReference type="AlphaFoldDB" id="A0A1H6HCJ8"/>
<feature type="signal peptide" evidence="1">
    <location>
        <begin position="1"/>
        <end position="19"/>
    </location>
</feature>
<dbReference type="PANTHER" id="PTHR32305">
    <property type="match status" value="1"/>
</dbReference>